<evidence type="ECO:0000256" key="4">
    <source>
        <dbReference type="ARBA" id="ARBA00023136"/>
    </source>
</evidence>
<evidence type="ECO:0000256" key="1">
    <source>
        <dbReference type="ARBA" id="ARBA00004141"/>
    </source>
</evidence>
<evidence type="ECO:0000313" key="7">
    <source>
        <dbReference type="Proteomes" id="UP000602050"/>
    </source>
</evidence>
<evidence type="ECO:0000256" key="2">
    <source>
        <dbReference type="ARBA" id="ARBA00022692"/>
    </source>
</evidence>
<dbReference type="Pfam" id="PF07681">
    <property type="entry name" value="DoxX"/>
    <property type="match status" value="1"/>
</dbReference>
<name>A0A8J2TTU9_9BACI</name>
<dbReference type="RefSeq" id="WP_188393414.1">
    <property type="nucleotide sequence ID" value="NZ_BMEV01000107.1"/>
</dbReference>
<dbReference type="InterPro" id="IPR032808">
    <property type="entry name" value="DoxX"/>
</dbReference>
<keyword evidence="7" id="KW-1185">Reference proteome</keyword>
<evidence type="ECO:0008006" key="8">
    <source>
        <dbReference type="Google" id="ProtNLM"/>
    </source>
</evidence>
<protein>
    <recommendedName>
        <fullName evidence="8">DoxX family membrane protein</fullName>
    </recommendedName>
</protein>
<feature type="transmembrane region" description="Helical" evidence="5">
    <location>
        <begin position="6"/>
        <end position="23"/>
    </location>
</feature>
<evidence type="ECO:0000313" key="6">
    <source>
        <dbReference type="EMBL" id="GFZ90981.1"/>
    </source>
</evidence>
<dbReference type="Proteomes" id="UP000602050">
    <property type="component" value="Unassembled WGS sequence"/>
</dbReference>
<keyword evidence="4 5" id="KW-0472">Membrane</keyword>
<dbReference type="EMBL" id="BMEV01000107">
    <property type="protein sequence ID" value="GFZ90981.1"/>
    <property type="molecule type" value="Genomic_DNA"/>
</dbReference>
<dbReference type="GO" id="GO:0016020">
    <property type="term" value="C:membrane"/>
    <property type="evidence" value="ECO:0007669"/>
    <property type="project" value="UniProtKB-SubCell"/>
</dbReference>
<proteinExistence type="predicted"/>
<comment type="subcellular location">
    <subcellularLocation>
        <location evidence="1">Membrane</location>
        <topology evidence="1">Multi-pass membrane protein</topology>
    </subcellularLocation>
</comment>
<organism evidence="6 7">
    <name type="scientific">Compostibacillus humi</name>
    <dbReference type="NCBI Taxonomy" id="1245525"/>
    <lineage>
        <taxon>Bacteria</taxon>
        <taxon>Bacillati</taxon>
        <taxon>Bacillota</taxon>
        <taxon>Bacilli</taxon>
        <taxon>Bacillales</taxon>
        <taxon>Bacillaceae</taxon>
        <taxon>Compostibacillus</taxon>
    </lineage>
</organism>
<evidence type="ECO:0000256" key="3">
    <source>
        <dbReference type="ARBA" id="ARBA00022989"/>
    </source>
</evidence>
<gene>
    <name evidence="6" type="ORF">GCM10010978_32210</name>
</gene>
<comment type="caution">
    <text evidence="6">The sequence shown here is derived from an EMBL/GenBank/DDBJ whole genome shotgun (WGS) entry which is preliminary data.</text>
</comment>
<reference evidence="6" key="2">
    <citation type="submission" date="2020-09" db="EMBL/GenBank/DDBJ databases">
        <authorList>
            <person name="Sun Q."/>
            <person name="Zhou Y."/>
        </authorList>
    </citation>
    <scope>NUCLEOTIDE SEQUENCE</scope>
    <source>
        <strain evidence="6">CGMCC 1.12360</strain>
    </source>
</reference>
<feature type="transmembrane region" description="Helical" evidence="5">
    <location>
        <begin position="35"/>
        <end position="58"/>
    </location>
</feature>
<evidence type="ECO:0000256" key="5">
    <source>
        <dbReference type="SAM" id="Phobius"/>
    </source>
</evidence>
<reference evidence="6" key="1">
    <citation type="journal article" date="2014" name="Int. J. Syst. Evol. Microbiol.">
        <title>Complete genome sequence of Corynebacterium casei LMG S-19264T (=DSM 44701T), isolated from a smear-ripened cheese.</title>
        <authorList>
            <consortium name="US DOE Joint Genome Institute (JGI-PGF)"/>
            <person name="Walter F."/>
            <person name="Albersmeier A."/>
            <person name="Kalinowski J."/>
            <person name="Ruckert C."/>
        </authorList>
    </citation>
    <scope>NUCLEOTIDE SEQUENCE</scope>
    <source>
        <strain evidence="6">CGMCC 1.12360</strain>
    </source>
</reference>
<dbReference type="AlphaFoldDB" id="A0A8J2TTU9"/>
<feature type="transmembrane region" description="Helical" evidence="5">
    <location>
        <begin position="64"/>
        <end position="86"/>
    </location>
</feature>
<keyword evidence="3 5" id="KW-1133">Transmembrane helix</keyword>
<keyword evidence="2 5" id="KW-0812">Transmembrane</keyword>
<sequence>MSKWIYYAVGYVFVTSGIAKLVVGDFKTMFANLGIPFPAASLFIIALLELGCGMLLAGNMFVKYALIPLIIIICGAILITKLPILFSNGILDFAFQSRLDFVLLIFKFTQK</sequence>
<accession>A0A8J2TTU9</accession>